<keyword evidence="1" id="KW-0175">Coiled coil</keyword>
<feature type="coiled-coil region" evidence="1">
    <location>
        <begin position="58"/>
        <end position="141"/>
    </location>
</feature>
<dbReference type="EMBL" id="BAAARV010000004">
    <property type="protein sequence ID" value="GAA2327583.1"/>
    <property type="molecule type" value="Genomic_DNA"/>
</dbReference>
<evidence type="ECO:0000313" key="2">
    <source>
        <dbReference type="EMBL" id="GAA2327583.1"/>
    </source>
</evidence>
<gene>
    <name evidence="2" type="ORF">GCM10010170_003460</name>
</gene>
<sequence>MDPTIVAALIGAGGALAGGIVTGPIVARLANRRQAAAQAKHLEAQTDLIRQDIYQQLTDDLKAELERVRTSLRQTSAEAEQLRGRVVDLESRVAQLRLSEARASEALREVQGERDRLRAELAAATATIAELRAQVADLKLQAVVLQPPAH</sequence>
<evidence type="ECO:0000313" key="3">
    <source>
        <dbReference type="Proteomes" id="UP001501444"/>
    </source>
</evidence>
<proteinExistence type="predicted"/>
<dbReference type="Proteomes" id="UP001501444">
    <property type="component" value="Unassembled WGS sequence"/>
</dbReference>
<keyword evidence="3" id="KW-1185">Reference proteome</keyword>
<name>A0ABP5SCJ2_9ACTN</name>
<evidence type="ECO:0000256" key="1">
    <source>
        <dbReference type="SAM" id="Coils"/>
    </source>
</evidence>
<reference evidence="3" key="1">
    <citation type="journal article" date="2019" name="Int. J. Syst. Evol. Microbiol.">
        <title>The Global Catalogue of Microorganisms (GCM) 10K type strain sequencing project: providing services to taxonomists for standard genome sequencing and annotation.</title>
        <authorList>
            <consortium name="The Broad Institute Genomics Platform"/>
            <consortium name="The Broad Institute Genome Sequencing Center for Infectious Disease"/>
            <person name="Wu L."/>
            <person name="Ma J."/>
        </authorList>
    </citation>
    <scope>NUCLEOTIDE SEQUENCE [LARGE SCALE GENOMIC DNA]</scope>
    <source>
        <strain evidence="3">JCM 3272</strain>
    </source>
</reference>
<organism evidence="2 3">
    <name type="scientific">Dactylosporangium salmoneum</name>
    <dbReference type="NCBI Taxonomy" id="53361"/>
    <lineage>
        <taxon>Bacteria</taxon>
        <taxon>Bacillati</taxon>
        <taxon>Actinomycetota</taxon>
        <taxon>Actinomycetes</taxon>
        <taxon>Micromonosporales</taxon>
        <taxon>Micromonosporaceae</taxon>
        <taxon>Dactylosporangium</taxon>
    </lineage>
</organism>
<protein>
    <submittedName>
        <fullName evidence="2">Uncharacterized protein</fullName>
    </submittedName>
</protein>
<accession>A0ABP5SCJ2</accession>
<comment type="caution">
    <text evidence="2">The sequence shown here is derived from an EMBL/GenBank/DDBJ whole genome shotgun (WGS) entry which is preliminary data.</text>
</comment>
<dbReference type="RefSeq" id="WP_344610385.1">
    <property type="nucleotide sequence ID" value="NZ_BAAARV010000004.1"/>
</dbReference>